<dbReference type="Pfam" id="PF09327">
    <property type="entry name" value="Phage_Tail_Tip"/>
    <property type="match status" value="1"/>
</dbReference>
<dbReference type="PANTHER" id="PTHR36251:SF2">
    <property type="entry name" value="GIFSY-2 PROPHAGE HOST SPECIFICITY PROTEIN J, PHAGE LAMBDA"/>
    <property type="match status" value="1"/>
</dbReference>
<dbReference type="RefSeq" id="WP_374051624.1">
    <property type="nucleotide sequence ID" value="NZ_AP028978.1"/>
</dbReference>
<evidence type="ECO:0000259" key="2">
    <source>
        <dbReference type="Pfam" id="PF09327"/>
    </source>
</evidence>
<dbReference type="InterPro" id="IPR036116">
    <property type="entry name" value="FN3_sf"/>
</dbReference>
<proteinExistence type="predicted"/>
<dbReference type="InterPro" id="IPR003961">
    <property type="entry name" value="FN3_dom"/>
</dbReference>
<name>A0ABM8JZZ9_9GAMM</name>
<sequence>MRNHLIQGSKGGSDSPRTPVESPDSLQSTSYAKILLALGEGEFAGELNGTNIFLDNTPIIGPEGKPNFEGVKWEFRHGTPHQDYIPGMPAVENELTVGTELNESWVRSVTNTQLSAVRIRLSWPQLQKQEENGDTVGYRIDYTIDVATDGGSYQELPTLAADGKTTTKYERSHRVDLPKAHSGWQVRVRRLTPKQNSIRIADAMVVEAITEVIDAKLSYPETALLFVQFDAKQFRNIPQISCEPKMRVIRVPDNYDTESRSYSGVWSGQFKWAWTDNPAWVLYDLMINDRFSIGTRVKAENLSLAKWDLYRIAQYCDQPVPDGKGGMEPRHTCNVYIQSQEDAWTVLRDIAGIFRGMTYWANNNMNVLADMPRDVDFIYTRANVRDGKFVYASSSEKTHYSTAMVSWSDPQNGYQDAIEPVFDNRLIRRYNVKQADVTAIGCTRQSEAIRRGKWILHTNEYDRMVTFTVGLDGKIPLPGYIIGVADEMFSGRVLGGRVSSANGRNITLDRISAAKVGERLILNLPSGKAEGRTIQAVNGQVITVTTAYSETPEPECVWAIDATDLAIQQFRVTGIKENEDGVSFEITAVEHNPDKYARIDTGTRIEERPISVIPPGVQSPPKNVTINSYSVVNQGIAVTTLRVTWDAAEGAIAYEAEWRRDNGNWISAPRTSTQGFEVPNVYSGRYQARVRAINAAEISSIWANAPETRLKGKEGNPPVPLAFRTTPIIFGIQLDWGFAAQTDDTLKTEIQYSRTRDGEGLMLLADIPYPQRTHTMQGLAAGVAFWFRARLVDKSGNQSPWTRFMRGESSSDTDWIVKAAGNQFLSAEAGKRLQSDMNWNAESALELTNAQQQLSRELMVRDGESKAQISELWQVRATDNEAWAQRITEVNSSVGANASRIKTVETTIAERDKSFGQQFTEIRTSIGNTNDSVGKIAADVVTNKQAISSTQKAVAESKQQVQAQFGEQQAIINSKMQAEFNQNAGYAIHSVNITINRNGTKYNAGGMVISGEFKNGNLESYIGFSANNFAFYNPTNGKLEPFMAVKNGQVFIRDGFIDKGYIREIILSDAIRSKNYVQYRAGFLINAATGAFEFNDMRSQAGLRWANGAIACYDQNGRVRAAMGYIGQFR</sequence>
<gene>
    <name evidence="5" type="ORF">TCT1_30080</name>
</gene>
<evidence type="ECO:0000256" key="1">
    <source>
        <dbReference type="SAM" id="MobiDB-lite"/>
    </source>
</evidence>
<organism evidence="5 6">
    <name type="scientific">Xenorhabdus taiwanensis</name>
    <dbReference type="NCBI Taxonomy" id="3085177"/>
    <lineage>
        <taxon>Bacteria</taxon>
        <taxon>Pseudomonadati</taxon>
        <taxon>Pseudomonadota</taxon>
        <taxon>Gammaproteobacteria</taxon>
        <taxon>Enterobacterales</taxon>
        <taxon>Morganellaceae</taxon>
        <taxon>Xenorhabdus</taxon>
    </lineage>
</organism>
<accession>A0ABM8JZZ9</accession>
<protein>
    <submittedName>
        <fullName evidence="5">Host specificity protein J</fullName>
    </submittedName>
</protein>
<dbReference type="Gene3D" id="2.60.40.10">
    <property type="entry name" value="Immunoglobulins"/>
    <property type="match status" value="1"/>
</dbReference>
<keyword evidence="6" id="KW-1185">Reference proteome</keyword>
<dbReference type="Pfam" id="PF24801">
    <property type="entry name" value="FNIII-A_GpJ"/>
    <property type="match status" value="1"/>
</dbReference>
<feature type="domain" description="Tip attachment protein J HDII-ins2" evidence="4">
    <location>
        <begin position="91"/>
        <end position="215"/>
    </location>
</feature>
<feature type="domain" description="Tip attachment protein J" evidence="3">
    <location>
        <begin position="339"/>
        <end position="494"/>
    </location>
</feature>
<evidence type="ECO:0000259" key="3">
    <source>
        <dbReference type="Pfam" id="PF13550"/>
    </source>
</evidence>
<dbReference type="Pfam" id="PF13550">
    <property type="entry name" value="Phage-tail_3"/>
    <property type="match status" value="1"/>
</dbReference>
<dbReference type="PANTHER" id="PTHR36251">
    <property type="entry name" value="FELS-1 PROPHAGE HOST SPECIFICITY PROTEIN-RELATED"/>
    <property type="match status" value="1"/>
</dbReference>
<dbReference type="CDD" id="cd00063">
    <property type="entry name" value="FN3"/>
    <property type="match status" value="1"/>
</dbReference>
<feature type="region of interest" description="Disordered" evidence="1">
    <location>
        <begin position="1"/>
        <end position="26"/>
    </location>
</feature>
<dbReference type="InterPro" id="IPR015406">
    <property type="entry name" value="GpJ_CSF"/>
</dbReference>
<dbReference type="InterPro" id="IPR032876">
    <property type="entry name" value="J_dom"/>
</dbReference>
<dbReference type="InterPro" id="IPR013783">
    <property type="entry name" value="Ig-like_fold"/>
</dbReference>
<dbReference type="EMBL" id="AP028978">
    <property type="protein sequence ID" value="BET98087.1"/>
    <property type="molecule type" value="Genomic_DNA"/>
</dbReference>
<evidence type="ECO:0000259" key="4">
    <source>
        <dbReference type="Pfam" id="PF24801"/>
    </source>
</evidence>
<dbReference type="Proteomes" id="UP001529514">
    <property type="component" value="Chromosome"/>
</dbReference>
<reference evidence="5 6" key="1">
    <citation type="submission" date="2023-10" db="EMBL/GenBank/DDBJ databases">
        <title>Xenorhabdus taiwanensis sp. nov., a symbiotic bacterium associated with the entomopathogenic nematode Steinernema taiwanensis.</title>
        <authorList>
            <person name="Tseng C.T."/>
            <person name="Shu H.Y."/>
            <person name="Chen M.H."/>
            <person name="Fang Y.J."/>
            <person name="Wu T.L."/>
            <person name="Lin Y.C."/>
            <person name="Huang C.J."/>
        </authorList>
    </citation>
    <scope>NUCLEOTIDE SEQUENCE [LARGE SCALE GENOMIC DNA]</scope>
    <source>
        <strain evidence="5 6">TCT-1</strain>
    </source>
</reference>
<evidence type="ECO:0000313" key="6">
    <source>
        <dbReference type="Proteomes" id="UP001529514"/>
    </source>
</evidence>
<dbReference type="SUPFAM" id="SSF49265">
    <property type="entry name" value="Fibronectin type III"/>
    <property type="match status" value="1"/>
</dbReference>
<dbReference type="InterPro" id="IPR055385">
    <property type="entry name" value="GpJ_HDII-ins2"/>
</dbReference>
<evidence type="ECO:0000313" key="5">
    <source>
        <dbReference type="EMBL" id="BET98087.1"/>
    </source>
</evidence>
<feature type="domain" description="Tip attachment protein J central straight fiber" evidence="2">
    <location>
        <begin position="974"/>
        <end position="1109"/>
    </location>
</feature>
<dbReference type="InterPro" id="IPR053171">
    <property type="entry name" value="Viral_Tip_Attach_Protein"/>
</dbReference>